<gene>
    <name evidence="2" type="ORF">OTU49_005532</name>
</gene>
<evidence type="ECO:0000313" key="2">
    <source>
        <dbReference type="EMBL" id="KAK8735162.1"/>
    </source>
</evidence>
<name>A0AAW0X6G9_CHEQU</name>
<proteinExistence type="predicted"/>
<dbReference type="InterPro" id="IPR004344">
    <property type="entry name" value="TTL/TTLL_fam"/>
</dbReference>
<dbReference type="Gene3D" id="3.30.470.20">
    <property type="entry name" value="ATP-grasp fold, B domain"/>
    <property type="match status" value="1"/>
</dbReference>
<keyword evidence="1" id="KW-1133">Transmembrane helix</keyword>
<dbReference type="Pfam" id="PF03133">
    <property type="entry name" value="TTL"/>
    <property type="match status" value="1"/>
</dbReference>
<dbReference type="PROSITE" id="PS51221">
    <property type="entry name" value="TTL"/>
    <property type="match status" value="1"/>
</dbReference>
<evidence type="ECO:0000313" key="3">
    <source>
        <dbReference type="Proteomes" id="UP001445076"/>
    </source>
</evidence>
<comment type="caution">
    <text evidence="2">The sequence shown here is derived from an EMBL/GenBank/DDBJ whole genome shotgun (WGS) entry which is preliminary data.</text>
</comment>
<organism evidence="2 3">
    <name type="scientific">Cherax quadricarinatus</name>
    <name type="common">Australian red claw crayfish</name>
    <dbReference type="NCBI Taxonomy" id="27406"/>
    <lineage>
        <taxon>Eukaryota</taxon>
        <taxon>Metazoa</taxon>
        <taxon>Ecdysozoa</taxon>
        <taxon>Arthropoda</taxon>
        <taxon>Crustacea</taxon>
        <taxon>Multicrustacea</taxon>
        <taxon>Malacostraca</taxon>
        <taxon>Eumalacostraca</taxon>
        <taxon>Eucarida</taxon>
        <taxon>Decapoda</taxon>
        <taxon>Pleocyemata</taxon>
        <taxon>Astacidea</taxon>
        <taxon>Parastacoidea</taxon>
        <taxon>Parastacidae</taxon>
        <taxon>Cherax</taxon>
    </lineage>
</organism>
<sequence length="522" mass="59354">MGITAGSGSMGAGMAGTPISRRQMRFLVAVVSVLMFGTILTALNVYELHNLTREHRSRDRAHGEAVAEARGMSHYARPVAWVRGSNKGSGYLTHVTNVFTRLGYDLADDGEDWDVLWSHNYPFKELKQMMTHLKPHQRVNHFPGSGFITNKVNLAVSGLPHIPKAFRMPAEKSQLLEYAKKNPSMMFVQKSNNHRGIKIEKLIALDLGAEGSFVQEFVHNPLLVDGHKFDIGVYTIITSIQPLRVYLYEGDVLFRFCSEKYHPFDPEIRDKYVVGDDYLPTWKVPSLKQYYKDFGFGMRRSFDAWLRAQDKNPEMVWNSVRDAIRNVCYGKEAALMEATSHYPSSSNFFEMMRFDFVVDDQLKVHLMEANMSPNLSSAHFKENRLLYEQVIYNLLSLVGVGRAVHSSSLASHSSDEYEMQVAPKDIMVFPDHCMTNCQDSTSACSKVECQLCFPCLSKEQLADLSRAYLEHQQRGACRRIVPEPINPDHAHDAANMTLLTPENTLLTEWFRGQCLNDKVFCL</sequence>
<keyword evidence="1" id="KW-0472">Membrane</keyword>
<accession>A0AAW0X6G9</accession>
<reference evidence="2 3" key="1">
    <citation type="journal article" date="2024" name="BMC Genomics">
        <title>Genome assembly of redclaw crayfish (Cherax quadricarinatus) provides insights into its immune adaptation and hypoxia tolerance.</title>
        <authorList>
            <person name="Liu Z."/>
            <person name="Zheng J."/>
            <person name="Li H."/>
            <person name="Fang K."/>
            <person name="Wang S."/>
            <person name="He J."/>
            <person name="Zhou D."/>
            <person name="Weng S."/>
            <person name="Chi M."/>
            <person name="Gu Z."/>
            <person name="He J."/>
            <person name="Li F."/>
            <person name="Wang M."/>
        </authorList>
    </citation>
    <scope>NUCLEOTIDE SEQUENCE [LARGE SCALE GENOMIC DNA]</scope>
    <source>
        <strain evidence="2">ZL_2023a</strain>
    </source>
</reference>
<dbReference type="Proteomes" id="UP001445076">
    <property type="component" value="Unassembled WGS sequence"/>
</dbReference>
<dbReference type="SUPFAM" id="SSF56059">
    <property type="entry name" value="Glutathione synthetase ATP-binding domain-like"/>
    <property type="match status" value="1"/>
</dbReference>
<dbReference type="PANTHER" id="PTHR47113">
    <property type="entry name" value="LD09343P"/>
    <property type="match status" value="1"/>
</dbReference>
<dbReference type="InterPro" id="IPR053317">
    <property type="entry name" value="Tubulin_polyglutamylase"/>
</dbReference>
<dbReference type="PANTHER" id="PTHR47113:SF1">
    <property type="entry name" value="LD09343P"/>
    <property type="match status" value="1"/>
</dbReference>
<keyword evidence="1" id="KW-0812">Transmembrane</keyword>
<feature type="transmembrane region" description="Helical" evidence="1">
    <location>
        <begin position="26"/>
        <end position="46"/>
    </location>
</feature>
<dbReference type="EMBL" id="JARKIK010000048">
    <property type="protein sequence ID" value="KAK8735162.1"/>
    <property type="molecule type" value="Genomic_DNA"/>
</dbReference>
<protein>
    <submittedName>
        <fullName evidence="2">Uncharacterized protein</fullName>
    </submittedName>
</protein>
<dbReference type="AlphaFoldDB" id="A0AAW0X6G9"/>
<evidence type="ECO:0000256" key="1">
    <source>
        <dbReference type="SAM" id="Phobius"/>
    </source>
</evidence>
<keyword evidence="3" id="KW-1185">Reference proteome</keyword>